<dbReference type="EMBL" id="LAZR01067946">
    <property type="protein sequence ID" value="KKK50582.1"/>
    <property type="molecule type" value="Genomic_DNA"/>
</dbReference>
<accession>A0A0F8W1K1</accession>
<feature type="non-terminal residue" evidence="1">
    <location>
        <position position="1"/>
    </location>
</feature>
<name>A0A0F8W1K1_9ZZZZ</name>
<protein>
    <submittedName>
        <fullName evidence="1">Uncharacterized protein</fullName>
    </submittedName>
</protein>
<evidence type="ECO:0000313" key="1">
    <source>
        <dbReference type="EMBL" id="KKK50582.1"/>
    </source>
</evidence>
<gene>
    <name evidence="1" type="ORF">LCGC14_3123570</name>
</gene>
<organism evidence="1">
    <name type="scientific">marine sediment metagenome</name>
    <dbReference type="NCBI Taxonomy" id="412755"/>
    <lineage>
        <taxon>unclassified sequences</taxon>
        <taxon>metagenomes</taxon>
        <taxon>ecological metagenomes</taxon>
    </lineage>
</organism>
<sequence>TRLADVVFFGSVSDWASNLPEWTRRVVDQVNSLPAFSIFSTQDGPNESGETANQSTLGLEVGSSATTRLWVAGSDSSNDWRAVI</sequence>
<comment type="caution">
    <text evidence="1">The sequence shown here is derived from an EMBL/GenBank/DDBJ whole genome shotgun (WGS) entry which is preliminary data.</text>
</comment>
<proteinExistence type="predicted"/>
<dbReference type="AlphaFoldDB" id="A0A0F8W1K1"/>
<reference evidence="1" key="1">
    <citation type="journal article" date="2015" name="Nature">
        <title>Complex archaea that bridge the gap between prokaryotes and eukaryotes.</title>
        <authorList>
            <person name="Spang A."/>
            <person name="Saw J.H."/>
            <person name="Jorgensen S.L."/>
            <person name="Zaremba-Niedzwiedzka K."/>
            <person name="Martijn J."/>
            <person name="Lind A.E."/>
            <person name="van Eijk R."/>
            <person name="Schleper C."/>
            <person name="Guy L."/>
            <person name="Ettema T.J."/>
        </authorList>
    </citation>
    <scope>NUCLEOTIDE SEQUENCE</scope>
</reference>